<accession>A0ABY9C954</accession>
<dbReference type="PANTHER" id="PTHR37610">
    <property type="entry name" value="CCHC-TYPE DOMAIN-CONTAINING PROTEIN"/>
    <property type="match status" value="1"/>
</dbReference>
<evidence type="ECO:0000313" key="4">
    <source>
        <dbReference type="Proteomes" id="UP001227230"/>
    </source>
</evidence>
<reference evidence="3 4" key="1">
    <citation type="journal article" date="2023" name="Hortic Res">
        <title>The complete reference genome for grapevine (Vitis vinifera L.) genetics and breeding.</title>
        <authorList>
            <person name="Shi X."/>
            <person name="Cao S."/>
            <person name="Wang X."/>
            <person name="Huang S."/>
            <person name="Wang Y."/>
            <person name="Liu Z."/>
            <person name="Liu W."/>
            <person name="Leng X."/>
            <person name="Peng Y."/>
            <person name="Wang N."/>
            <person name="Wang Y."/>
            <person name="Ma Z."/>
            <person name="Xu X."/>
            <person name="Zhang F."/>
            <person name="Xue H."/>
            <person name="Zhong H."/>
            <person name="Wang Y."/>
            <person name="Zhang K."/>
            <person name="Velt A."/>
            <person name="Avia K."/>
            <person name="Holtgrawe D."/>
            <person name="Grimplet J."/>
            <person name="Matus J.T."/>
            <person name="Ware D."/>
            <person name="Wu X."/>
            <person name="Wang H."/>
            <person name="Liu C."/>
            <person name="Fang Y."/>
            <person name="Rustenholz C."/>
            <person name="Cheng Z."/>
            <person name="Xiao H."/>
            <person name="Zhou Y."/>
        </authorList>
    </citation>
    <scope>NUCLEOTIDE SEQUENCE [LARGE SCALE GENOMIC DNA]</scope>
    <source>
        <strain evidence="4">cv. Pinot noir / PN40024</strain>
        <tissue evidence="3">Leaf</tissue>
    </source>
</reference>
<dbReference type="Pfam" id="PF22936">
    <property type="entry name" value="Pol_BBD"/>
    <property type="match status" value="1"/>
</dbReference>
<dbReference type="InterPro" id="IPR054722">
    <property type="entry name" value="PolX-like_BBD"/>
</dbReference>
<feature type="domain" description="Retrotransposon Copia-like N-terminal" evidence="1">
    <location>
        <begin position="1"/>
        <end position="22"/>
    </location>
</feature>
<dbReference type="Proteomes" id="UP001227230">
    <property type="component" value="Chromosome 7"/>
</dbReference>
<keyword evidence="4" id="KW-1185">Reference proteome</keyword>
<name>A0ABY9C954_VITVI</name>
<feature type="domain" description="Retrovirus-related Pol polyprotein from transposon TNT 1-94-like beta-barrel" evidence="2">
    <location>
        <begin position="225"/>
        <end position="293"/>
    </location>
</feature>
<dbReference type="Pfam" id="PF14244">
    <property type="entry name" value="Retrotran_gag_3"/>
    <property type="match status" value="1"/>
</dbReference>
<evidence type="ECO:0000313" key="3">
    <source>
        <dbReference type="EMBL" id="WJZ91298.1"/>
    </source>
</evidence>
<protein>
    <recommendedName>
        <fullName evidence="5">Retrotransposon gag domain-containing protein</fullName>
    </recommendedName>
</protein>
<evidence type="ECO:0000259" key="2">
    <source>
        <dbReference type="Pfam" id="PF22936"/>
    </source>
</evidence>
<organism evidence="3 4">
    <name type="scientific">Vitis vinifera</name>
    <name type="common">Grape</name>
    <dbReference type="NCBI Taxonomy" id="29760"/>
    <lineage>
        <taxon>Eukaryota</taxon>
        <taxon>Viridiplantae</taxon>
        <taxon>Streptophyta</taxon>
        <taxon>Embryophyta</taxon>
        <taxon>Tracheophyta</taxon>
        <taxon>Spermatophyta</taxon>
        <taxon>Magnoliopsida</taxon>
        <taxon>eudicotyledons</taxon>
        <taxon>Gunneridae</taxon>
        <taxon>Pentapetalae</taxon>
        <taxon>rosids</taxon>
        <taxon>Vitales</taxon>
        <taxon>Vitaceae</taxon>
        <taxon>Viteae</taxon>
        <taxon>Vitis</taxon>
    </lineage>
</organism>
<dbReference type="PANTHER" id="PTHR37610:SF81">
    <property type="entry name" value="RETROTRANSPOSON COPIA-LIKE N-TERMINAL DOMAIN-CONTAINING PROTEIN"/>
    <property type="match status" value="1"/>
</dbReference>
<gene>
    <name evidence="3" type="ORF">VitviT2T_010384</name>
</gene>
<dbReference type="InterPro" id="IPR029472">
    <property type="entry name" value="Copia-like_N"/>
</dbReference>
<evidence type="ECO:0008006" key="5">
    <source>
        <dbReference type="Google" id="ProtNLM"/>
    </source>
</evidence>
<evidence type="ECO:0000259" key="1">
    <source>
        <dbReference type="Pfam" id="PF14244"/>
    </source>
</evidence>
<dbReference type="EMBL" id="CP126654">
    <property type="protein sequence ID" value="WJZ91298.1"/>
    <property type="molecule type" value="Genomic_DNA"/>
</dbReference>
<sequence>MLIAWSVKNKLGFVDGSIVKPKGIDLDFLHSWTRNNKIVIAWILNSVSKEISASVIFGDSTREIWLNLKDPLQQRNGLRIFQLRLELMNLVQDQNSISVYFTKLKTIWEELSNYRPVCTCGGVKNLSSHYQMEYIMSFLMRLNDSFAQVRGQLLLIDPLPSINKVFSLISQEEHQKKIGSHINAGSDSAGTMAFAVKTDNSKASKDSSVQPNNDHQDAPIASYSTGATRHICSSATAFVSLRPTHNFTVTLPNHIQIPVSFCGDITLSSMLTLKDVLFVPQFKFNLISVSALTYGS</sequence>
<proteinExistence type="predicted"/>